<dbReference type="InterPro" id="IPR036393">
    <property type="entry name" value="AceGlu_kinase-like_sf"/>
</dbReference>
<evidence type="ECO:0000256" key="7">
    <source>
        <dbReference type="ARBA" id="ARBA00016273"/>
    </source>
</evidence>
<reference evidence="21" key="1">
    <citation type="journal article" date="2019" name="Int. J. Syst. Evol. Microbiol.">
        <title>The Global Catalogue of Microorganisms (GCM) 10K type strain sequencing project: providing services to taxonomists for standard genome sequencing and annotation.</title>
        <authorList>
            <consortium name="The Broad Institute Genomics Platform"/>
            <consortium name="The Broad Institute Genome Sequencing Center for Infectious Disease"/>
            <person name="Wu L."/>
            <person name="Ma J."/>
        </authorList>
    </citation>
    <scope>NUCLEOTIDE SEQUENCE [LARGE SCALE GENOMIC DNA]</scope>
    <source>
        <strain evidence="21">CCUG 49018</strain>
    </source>
</reference>
<evidence type="ECO:0000256" key="4">
    <source>
        <dbReference type="ARBA" id="ARBA00005139"/>
    </source>
</evidence>
<dbReference type="Gene3D" id="3.30.2130.10">
    <property type="entry name" value="VC0802-like"/>
    <property type="match status" value="1"/>
</dbReference>
<keyword evidence="14" id="KW-0457">Lysine biosynthesis</keyword>
<evidence type="ECO:0000256" key="8">
    <source>
        <dbReference type="ARBA" id="ARBA00022605"/>
    </source>
</evidence>
<dbReference type="SUPFAM" id="SSF55021">
    <property type="entry name" value="ACT-like"/>
    <property type="match status" value="1"/>
</dbReference>
<dbReference type="NCBIfam" id="TIGR00657">
    <property type="entry name" value="asp_kinases"/>
    <property type="match status" value="1"/>
</dbReference>
<dbReference type="InterPro" id="IPR018042">
    <property type="entry name" value="Aspartate_kinase_CS"/>
</dbReference>
<evidence type="ECO:0000256" key="3">
    <source>
        <dbReference type="ARBA" id="ARBA00004986"/>
    </source>
</evidence>
<evidence type="ECO:0000256" key="2">
    <source>
        <dbReference type="ARBA" id="ARBA00004766"/>
    </source>
</evidence>
<feature type="domain" description="Aspartate/glutamate/uridylate kinase" evidence="18">
    <location>
        <begin position="21"/>
        <end position="246"/>
    </location>
</feature>
<evidence type="ECO:0000256" key="15">
    <source>
        <dbReference type="ARBA" id="ARBA00047872"/>
    </source>
</evidence>
<dbReference type="InterPro" id="IPR005260">
    <property type="entry name" value="Asp_kin_monofn"/>
</dbReference>
<dbReference type="SUPFAM" id="SSF53633">
    <property type="entry name" value="Carbamate kinase-like"/>
    <property type="match status" value="1"/>
</dbReference>
<dbReference type="Pfam" id="PF22468">
    <property type="entry name" value="ACT_9"/>
    <property type="match status" value="1"/>
</dbReference>
<keyword evidence="10" id="KW-0547">Nucleotide-binding</keyword>
<evidence type="ECO:0000259" key="19">
    <source>
        <dbReference type="Pfam" id="PF22468"/>
    </source>
</evidence>
<gene>
    <name evidence="20" type="ORF">ACFQ34_28385</name>
</gene>
<evidence type="ECO:0000256" key="10">
    <source>
        <dbReference type="ARBA" id="ARBA00022741"/>
    </source>
</evidence>
<dbReference type="InterPro" id="IPR045865">
    <property type="entry name" value="ACT-like_dom_sf"/>
</dbReference>
<evidence type="ECO:0000256" key="12">
    <source>
        <dbReference type="ARBA" id="ARBA00022840"/>
    </source>
</evidence>
<evidence type="ECO:0000256" key="6">
    <source>
        <dbReference type="ARBA" id="ARBA00013059"/>
    </source>
</evidence>
<dbReference type="Gene3D" id="3.40.1160.10">
    <property type="entry name" value="Acetylglutamate kinase-like"/>
    <property type="match status" value="1"/>
</dbReference>
<keyword evidence="21" id="KW-1185">Reference proteome</keyword>
<evidence type="ECO:0000256" key="9">
    <source>
        <dbReference type="ARBA" id="ARBA00022679"/>
    </source>
</evidence>
<dbReference type="PANTHER" id="PTHR21499">
    <property type="entry name" value="ASPARTATE KINASE"/>
    <property type="match status" value="1"/>
</dbReference>
<comment type="function">
    <text evidence="1">Catalyzes the phosphorylation of the beta-carboxyl group of aspartic acid with ATP to yield 4-phospho-L-aspartate, which is involved in the branched biosynthetic pathway leading to the biosynthesis of amino acids lysine, threonine, isoleucine and methionine.</text>
</comment>
<name>A0ABW3VR28_9PSEU</name>
<keyword evidence="12" id="KW-0067">ATP-binding</keyword>
<evidence type="ECO:0000256" key="13">
    <source>
        <dbReference type="ARBA" id="ARBA00022915"/>
    </source>
</evidence>
<keyword evidence="9 16" id="KW-0808">Transferase</keyword>
<protein>
    <recommendedName>
        <fullName evidence="7 16">Aspartokinase</fullName>
        <ecNumber evidence="6 16">2.7.2.4</ecNumber>
    </recommendedName>
</protein>
<comment type="similarity">
    <text evidence="5 16">Belongs to the aspartokinase family.</text>
</comment>
<comment type="pathway">
    <text evidence="3 17">Amino-acid biosynthesis; L-methionine biosynthesis via de novo pathway; L-homoserine from L-aspartate: step 1/3.</text>
</comment>
<evidence type="ECO:0000256" key="14">
    <source>
        <dbReference type="ARBA" id="ARBA00023154"/>
    </source>
</evidence>
<proteinExistence type="inferred from homology"/>
<comment type="catalytic activity">
    <reaction evidence="15 16">
        <text>L-aspartate + ATP = 4-phospho-L-aspartate + ADP</text>
        <dbReference type="Rhea" id="RHEA:23776"/>
        <dbReference type="ChEBI" id="CHEBI:29991"/>
        <dbReference type="ChEBI" id="CHEBI:30616"/>
        <dbReference type="ChEBI" id="CHEBI:57535"/>
        <dbReference type="ChEBI" id="CHEBI:456216"/>
        <dbReference type="EC" id="2.7.2.4"/>
    </reaction>
</comment>
<dbReference type="Proteomes" id="UP001597182">
    <property type="component" value="Unassembled WGS sequence"/>
</dbReference>
<evidence type="ECO:0000256" key="16">
    <source>
        <dbReference type="RuleBase" id="RU003448"/>
    </source>
</evidence>
<keyword evidence="11 16" id="KW-0418">Kinase</keyword>
<sequence length="416" mass="41585">MAGRRSGESAPRSISGPQAPLVWKFGGTSVGDHDRIRAVAQRMVDAQRSGRGVVAVLSAMGKSTDALVAQAAAISANPPLRELDALLSVGEQISCALTAMAVAELGGRAVSLTGPQAGIRTDATHGGARMLGIDPARIRAAVEDGAIVLVTGFQGESPDGDTTTLGRGGSDASAVAVAAALGARECEIFTDVPAVFTADPRVVPTARRLATIRPQEMLELAEAGAGVLQPRSVELGMAHGVDIHLRSSFGTEEGTWIRGGAGDFEVAGTAAVAGVAHRRDEHLYTVDAPLGAVAAALAARGLVLGAVVPGPATTVSVPAAAPEAVVAALDAAGIAVASREDLGSVGVVSLGLARAPGVVTATLDVLAAAGITPRLVTTTPARVSVLVAADRVDDATRALHAALVVGEDTGARRTAA</sequence>
<keyword evidence="8 17" id="KW-0028">Amino-acid biosynthesis</keyword>
<evidence type="ECO:0000259" key="18">
    <source>
        <dbReference type="Pfam" id="PF00696"/>
    </source>
</evidence>
<dbReference type="EMBL" id="JBHTMB010000274">
    <property type="protein sequence ID" value="MFD1237220.1"/>
    <property type="molecule type" value="Genomic_DNA"/>
</dbReference>
<dbReference type="CDD" id="cd04261">
    <property type="entry name" value="AAK_AKii-LysC-BS"/>
    <property type="match status" value="1"/>
</dbReference>
<evidence type="ECO:0000256" key="1">
    <source>
        <dbReference type="ARBA" id="ARBA00002843"/>
    </source>
</evidence>
<comment type="pathway">
    <text evidence="4 17">Amino-acid biosynthesis; L-threonine biosynthesis; L-threonine from L-aspartate: step 1/5.</text>
</comment>
<dbReference type="InterPro" id="IPR001048">
    <property type="entry name" value="Asp/Glu/Uridylate_kinase"/>
</dbReference>
<dbReference type="InterPro" id="IPR054352">
    <property type="entry name" value="ACT_Aspartokinase"/>
</dbReference>
<evidence type="ECO:0000256" key="11">
    <source>
        <dbReference type="ARBA" id="ARBA00022777"/>
    </source>
</evidence>
<comment type="pathway">
    <text evidence="2 17">Amino-acid biosynthesis; L-lysine biosynthesis via DAP pathway; (S)-tetrahydrodipicolinate from L-aspartate: step 1/4.</text>
</comment>
<dbReference type="PROSITE" id="PS00324">
    <property type="entry name" value="ASPARTOKINASE"/>
    <property type="match status" value="1"/>
</dbReference>
<dbReference type="GO" id="GO:0004072">
    <property type="term" value="F:aspartate kinase activity"/>
    <property type="evidence" value="ECO:0007669"/>
    <property type="project" value="UniProtKB-EC"/>
</dbReference>
<accession>A0ABW3VR28</accession>
<comment type="caution">
    <text evidence="20">The sequence shown here is derived from an EMBL/GenBank/DDBJ whole genome shotgun (WGS) entry which is preliminary data.</text>
</comment>
<evidence type="ECO:0000256" key="5">
    <source>
        <dbReference type="ARBA" id="ARBA00010122"/>
    </source>
</evidence>
<evidence type="ECO:0000313" key="20">
    <source>
        <dbReference type="EMBL" id="MFD1237220.1"/>
    </source>
</evidence>
<dbReference type="PANTHER" id="PTHR21499:SF3">
    <property type="entry name" value="ASPARTOKINASE"/>
    <property type="match status" value="1"/>
</dbReference>
<organism evidence="20 21">
    <name type="scientific">Pseudonocardia benzenivorans</name>
    <dbReference type="NCBI Taxonomy" id="228005"/>
    <lineage>
        <taxon>Bacteria</taxon>
        <taxon>Bacillati</taxon>
        <taxon>Actinomycetota</taxon>
        <taxon>Actinomycetes</taxon>
        <taxon>Pseudonocardiales</taxon>
        <taxon>Pseudonocardiaceae</taxon>
        <taxon>Pseudonocardia</taxon>
    </lineage>
</organism>
<keyword evidence="13" id="KW-0220">Diaminopimelate biosynthesis</keyword>
<evidence type="ECO:0000313" key="21">
    <source>
        <dbReference type="Proteomes" id="UP001597182"/>
    </source>
</evidence>
<dbReference type="PIRSF" id="PIRSF000726">
    <property type="entry name" value="Asp_kin"/>
    <property type="match status" value="1"/>
</dbReference>
<feature type="domain" description="Aspartokinase ACT" evidence="19">
    <location>
        <begin position="346"/>
        <end position="403"/>
    </location>
</feature>
<dbReference type="RefSeq" id="WP_103383878.1">
    <property type="nucleotide sequence ID" value="NZ_BAABKS010000016.1"/>
</dbReference>
<dbReference type="EC" id="2.7.2.4" evidence="6 16"/>
<dbReference type="Pfam" id="PF00696">
    <property type="entry name" value="AA_kinase"/>
    <property type="match status" value="1"/>
</dbReference>
<evidence type="ECO:0000256" key="17">
    <source>
        <dbReference type="RuleBase" id="RU004249"/>
    </source>
</evidence>
<dbReference type="InterPro" id="IPR041740">
    <property type="entry name" value="AKii-LysC-BS"/>
</dbReference>
<dbReference type="InterPro" id="IPR001341">
    <property type="entry name" value="Asp_kinase"/>
</dbReference>